<gene>
    <name evidence="3" type="primary">rps11</name>
</gene>
<dbReference type="InterPro" id="IPR036967">
    <property type="entry name" value="Ribosomal_uS11_sf"/>
</dbReference>
<dbReference type="GO" id="GO:0006412">
    <property type="term" value="P:translation"/>
    <property type="evidence" value="ECO:0007669"/>
    <property type="project" value="InterPro"/>
</dbReference>
<evidence type="ECO:0000313" key="3">
    <source>
        <dbReference type="EMBL" id="QQJ94656.1"/>
    </source>
</evidence>
<name>A0A7T7A9U8_LITUN</name>
<organism evidence="3">
    <name type="scientific">Lithodesmium undulatum</name>
    <name type="common">Marine centric diatom</name>
    <dbReference type="NCBI Taxonomy" id="59812"/>
    <lineage>
        <taxon>Eukaryota</taxon>
        <taxon>Sar</taxon>
        <taxon>Stramenopiles</taxon>
        <taxon>Ochrophyta</taxon>
        <taxon>Bacillariophyta</taxon>
        <taxon>Mediophyceae</taxon>
        <taxon>Lithodesmiophycidae</taxon>
        <taxon>Lithodesmiales</taxon>
        <taxon>Lithodesmiaceae</taxon>
        <taxon>Lithodesmium</taxon>
    </lineage>
</organism>
<dbReference type="SUPFAM" id="SSF53137">
    <property type="entry name" value="Translational machinery components"/>
    <property type="match status" value="1"/>
</dbReference>
<accession>A0A7T7A9U8</accession>
<dbReference type="GeneID" id="67132403"/>
<dbReference type="GO" id="GO:0003735">
    <property type="term" value="F:structural constituent of ribosome"/>
    <property type="evidence" value="ECO:0007669"/>
    <property type="project" value="InterPro"/>
</dbReference>
<dbReference type="AlphaFoldDB" id="A0A7T7A9U8"/>
<sequence length="198" mass="23550">MLISKTLLNLINKNNNTKKQQNKKILLLQKFKKLNYKKYQFEQIKKKNYKSAQKLSQFNHWIKNKQIKKFEHLITKPNQTPPVTFIINIDFKPTNTRIYIFNRKGEIKKNYSAGSVTLIGKQKIKRYVAIINIFKKLINETKTLHKASIILHLKNITNNFPIKKIINILKNHFLILSIKNFNSKQHNGCRPKKLKRLK</sequence>
<keyword evidence="2" id="KW-0687">Ribonucleoprotein</keyword>
<protein>
    <submittedName>
        <fullName evidence="3">Ribosomal protein S11</fullName>
    </submittedName>
</protein>
<keyword evidence="3" id="KW-0496">Mitochondrion</keyword>
<dbReference type="Gene3D" id="3.30.420.80">
    <property type="entry name" value="Ribosomal protein S11"/>
    <property type="match status" value="1"/>
</dbReference>
<keyword evidence="1 3" id="KW-0689">Ribosomal protein</keyword>
<proteinExistence type="predicted"/>
<reference evidence="3" key="1">
    <citation type="journal article" date="2021" name="J. Appl. Phycol.">
        <title>Mitochondrial genome of the harmful algal bloom species Odontella regia (Mediophyceae, Bacillariophyta).</title>
        <authorList>
            <person name="Wang Y."/>
            <person name="Chen Y."/>
            <person name="Wang J."/>
            <person name="Liu F."/>
            <person name="Chen N."/>
        </authorList>
    </citation>
    <scope>NUCLEOTIDE SEQUENCE</scope>
</reference>
<geneLocation type="mitochondrion" evidence="3"/>
<dbReference type="GO" id="GO:0005840">
    <property type="term" value="C:ribosome"/>
    <property type="evidence" value="ECO:0007669"/>
    <property type="project" value="UniProtKB-KW"/>
</dbReference>
<evidence type="ECO:0000256" key="2">
    <source>
        <dbReference type="ARBA" id="ARBA00023274"/>
    </source>
</evidence>
<evidence type="ECO:0000256" key="1">
    <source>
        <dbReference type="ARBA" id="ARBA00022980"/>
    </source>
</evidence>
<dbReference type="RefSeq" id="YP_010139048.1">
    <property type="nucleotide sequence ID" value="NC_056903.1"/>
</dbReference>
<dbReference type="GO" id="GO:1990904">
    <property type="term" value="C:ribonucleoprotein complex"/>
    <property type="evidence" value="ECO:0007669"/>
    <property type="project" value="UniProtKB-KW"/>
</dbReference>
<dbReference type="EMBL" id="MW023083">
    <property type="protein sequence ID" value="QQJ94656.1"/>
    <property type="molecule type" value="Genomic_DNA"/>
</dbReference>